<evidence type="ECO:0000259" key="1">
    <source>
        <dbReference type="Pfam" id="PF25319"/>
    </source>
</evidence>
<dbReference type="KEGG" id="csj:CSK29544_01235"/>
<protein>
    <recommendedName>
        <fullName evidence="1">DNA utilization protein HofO C-terminal domain-containing protein</fullName>
    </recommendedName>
</protein>
<feature type="domain" description="DNA utilization protein HofO C-terminal" evidence="1">
    <location>
        <begin position="85"/>
        <end position="155"/>
    </location>
</feature>
<dbReference type="EMBL" id="JABTXY010000027">
    <property type="protein sequence ID" value="NYV44562.1"/>
    <property type="molecule type" value="Genomic_DNA"/>
</dbReference>
<dbReference type="AlphaFoldDB" id="A0A7V7RGL4"/>
<dbReference type="Pfam" id="PF25319">
    <property type="entry name" value="HofO"/>
    <property type="match status" value="1"/>
</dbReference>
<evidence type="ECO:0000313" key="2">
    <source>
        <dbReference type="EMBL" id="NYV44562.1"/>
    </source>
</evidence>
<reference evidence="2 3" key="1">
    <citation type="submission" date="2020-05" db="EMBL/GenBank/DDBJ databases">
        <title>The draft genome of Cronobacter sakazakii strain 145005.</title>
        <authorList>
            <person name="Yang J."/>
            <person name="Liu L."/>
            <person name="Feng Y."/>
            <person name="Zong Z."/>
        </authorList>
    </citation>
    <scope>NUCLEOTIDE SEQUENCE [LARGE SCALE GENOMIC DNA]</scope>
    <source>
        <strain evidence="2 3">145005</strain>
    </source>
</reference>
<name>A0A7V7RGL4_CROSK</name>
<dbReference type="InterPro" id="IPR057522">
    <property type="entry name" value="HofO_C"/>
</dbReference>
<evidence type="ECO:0000313" key="3">
    <source>
        <dbReference type="Proteomes" id="UP000548673"/>
    </source>
</evidence>
<accession>A0A7V7RGL4</accession>
<gene>
    <name evidence="2" type="ORF">HRR37_19815</name>
</gene>
<dbReference type="GeneID" id="56732946"/>
<dbReference type="Proteomes" id="UP000548673">
    <property type="component" value="Unassembled WGS sequence"/>
</dbReference>
<proteinExistence type="predicted"/>
<comment type="caution">
    <text evidence="2">The sequence shown here is derived from an EMBL/GenBank/DDBJ whole genome shotgun (WGS) entry which is preliminary data.</text>
</comment>
<sequence length="158" mass="17519">MRLLIDRWLSGPSSRRAACAGVWIALLVAAAYAGLMPLTRDFRQLQAQLEQRRAELQTLKQRQAAQSGERGAVAALEAQLAMKPFSPLAVDPGPEGHLIHWQPQGDTGELELALAWPHVPDIFEALAQSDMLAHGFTLSREGDQRLRLTLQLERAHEK</sequence>
<dbReference type="RefSeq" id="WP_029039081.1">
    <property type="nucleotide sequence ID" value="NZ_CP011047.1"/>
</dbReference>
<organism evidence="2 3">
    <name type="scientific">Cronobacter sakazakii</name>
    <name type="common">Enterobacter sakazakii</name>
    <dbReference type="NCBI Taxonomy" id="28141"/>
    <lineage>
        <taxon>Bacteria</taxon>
        <taxon>Pseudomonadati</taxon>
        <taxon>Pseudomonadota</taxon>
        <taxon>Gammaproteobacteria</taxon>
        <taxon>Enterobacterales</taxon>
        <taxon>Enterobacteriaceae</taxon>
        <taxon>Cronobacter</taxon>
    </lineage>
</organism>